<name>A0A5B7FIS0_PORTR</name>
<comment type="caution">
    <text evidence="1">The sequence shown here is derived from an EMBL/GenBank/DDBJ whole genome shotgun (WGS) entry which is preliminary data.</text>
</comment>
<protein>
    <submittedName>
        <fullName evidence="1">Uncharacterized protein</fullName>
    </submittedName>
</protein>
<proteinExistence type="predicted"/>
<accession>A0A5B7FIS0</accession>
<dbReference type="EMBL" id="VSRR010006679">
    <property type="protein sequence ID" value="MPC45336.1"/>
    <property type="molecule type" value="Genomic_DNA"/>
</dbReference>
<reference evidence="1 2" key="1">
    <citation type="submission" date="2019-05" db="EMBL/GenBank/DDBJ databases">
        <title>Another draft genome of Portunus trituberculatus and its Hox gene families provides insights of decapod evolution.</title>
        <authorList>
            <person name="Jeong J.-H."/>
            <person name="Song I."/>
            <person name="Kim S."/>
            <person name="Choi T."/>
            <person name="Kim D."/>
            <person name="Ryu S."/>
            <person name="Kim W."/>
        </authorList>
    </citation>
    <scope>NUCLEOTIDE SEQUENCE [LARGE SCALE GENOMIC DNA]</scope>
    <source>
        <tissue evidence="1">Muscle</tissue>
    </source>
</reference>
<gene>
    <name evidence="1" type="ORF">E2C01_039033</name>
</gene>
<sequence length="68" mass="7869">MWAFHRNFWAKGDTFLGGTSYLKAHPLRNHCPKCGSPTYTRTVDRIRTRMLGDPSDTKAHMVPLHHFT</sequence>
<evidence type="ECO:0000313" key="1">
    <source>
        <dbReference type="EMBL" id="MPC45336.1"/>
    </source>
</evidence>
<organism evidence="1 2">
    <name type="scientific">Portunus trituberculatus</name>
    <name type="common">Swimming crab</name>
    <name type="synonym">Neptunus trituberculatus</name>
    <dbReference type="NCBI Taxonomy" id="210409"/>
    <lineage>
        <taxon>Eukaryota</taxon>
        <taxon>Metazoa</taxon>
        <taxon>Ecdysozoa</taxon>
        <taxon>Arthropoda</taxon>
        <taxon>Crustacea</taxon>
        <taxon>Multicrustacea</taxon>
        <taxon>Malacostraca</taxon>
        <taxon>Eumalacostraca</taxon>
        <taxon>Eucarida</taxon>
        <taxon>Decapoda</taxon>
        <taxon>Pleocyemata</taxon>
        <taxon>Brachyura</taxon>
        <taxon>Eubrachyura</taxon>
        <taxon>Portunoidea</taxon>
        <taxon>Portunidae</taxon>
        <taxon>Portuninae</taxon>
        <taxon>Portunus</taxon>
    </lineage>
</organism>
<evidence type="ECO:0000313" key="2">
    <source>
        <dbReference type="Proteomes" id="UP000324222"/>
    </source>
</evidence>
<dbReference type="AlphaFoldDB" id="A0A5B7FIS0"/>
<keyword evidence="2" id="KW-1185">Reference proteome</keyword>
<dbReference type="Proteomes" id="UP000324222">
    <property type="component" value="Unassembled WGS sequence"/>
</dbReference>